<gene>
    <name evidence="1" type="ORF">V6N12_003603</name>
</gene>
<organism evidence="1 2">
    <name type="scientific">Hibiscus sabdariffa</name>
    <name type="common">roselle</name>
    <dbReference type="NCBI Taxonomy" id="183260"/>
    <lineage>
        <taxon>Eukaryota</taxon>
        <taxon>Viridiplantae</taxon>
        <taxon>Streptophyta</taxon>
        <taxon>Embryophyta</taxon>
        <taxon>Tracheophyta</taxon>
        <taxon>Spermatophyta</taxon>
        <taxon>Magnoliopsida</taxon>
        <taxon>eudicotyledons</taxon>
        <taxon>Gunneridae</taxon>
        <taxon>Pentapetalae</taxon>
        <taxon>rosids</taxon>
        <taxon>malvids</taxon>
        <taxon>Malvales</taxon>
        <taxon>Malvaceae</taxon>
        <taxon>Malvoideae</taxon>
        <taxon>Hibiscus</taxon>
    </lineage>
</organism>
<dbReference type="Proteomes" id="UP001472677">
    <property type="component" value="Unassembled WGS sequence"/>
</dbReference>
<dbReference type="EMBL" id="JBBPBM010000199">
    <property type="protein sequence ID" value="KAK8500986.1"/>
    <property type="molecule type" value="Genomic_DNA"/>
</dbReference>
<reference evidence="1 2" key="1">
    <citation type="journal article" date="2024" name="G3 (Bethesda)">
        <title>Genome assembly of Hibiscus sabdariffa L. provides insights into metabolisms of medicinal natural products.</title>
        <authorList>
            <person name="Kim T."/>
        </authorList>
    </citation>
    <scope>NUCLEOTIDE SEQUENCE [LARGE SCALE GENOMIC DNA]</scope>
    <source>
        <strain evidence="1">TK-2024</strain>
        <tissue evidence="1">Old leaves</tissue>
    </source>
</reference>
<evidence type="ECO:0000313" key="1">
    <source>
        <dbReference type="EMBL" id="KAK8500986.1"/>
    </source>
</evidence>
<sequence length="124" mass="13750">MFRVYGYDPGRTHGKINPGPCTAPTAPPINIINSGPNIGILFLDDMESLDYVRFPSQRQLDSDGIKGCRQAKEGNDRFMETPQGFTTAPWSWRLERVSGACAHQRHAYVTGFENQNVSVSDSST</sequence>
<comment type="caution">
    <text evidence="1">The sequence shown here is derived from an EMBL/GenBank/DDBJ whole genome shotgun (WGS) entry which is preliminary data.</text>
</comment>
<accession>A0ABR2B2R8</accession>
<keyword evidence="2" id="KW-1185">Reference proteome</keyword>
<proteinExistence type="predicted"/>
<name>A0ABR2B2R8_9ROSI</name>
<protein>
    <submittedName>
        <fullName evidence="1">Uncharacterized protein</fullName>
    </submittedName>
</protein>
<evidence type="ECO:0000313" key="2">
    <source>
        <dbReference type="Proteomes" id="UP001472677"/>
    </source>
</evidence>